<reference evidence="1" key="1">
    <citation type="submission" date="2023-04" db="EMBL/GenBank/DDBJ databases">
        <title>Chromosome-level genome of Chaenocephalus aceratus.</title>
        <authorList>
            <person name="Park H."/>
        </authorList>
    </citation>
    <scope>NUCLEOTIDE SEQUENCE</scope>
    <source>
        <strain evidence="1">DE</strain>
        <tissue evidence="1">Muscle</tissue>
    </source>
</reference>
<name>A0AAD9F8X6_DISEL</name>
<protein>
    <submittedName>
        <fullName evidence="1">Plasma kallikrein</fullName>
    </submittedName>
</protein>
<gene>
    <name evidence="1" type="ORF">KUDE01_007536</name>
</gene>
<keyword evidence="2" id="KW-1185">Reference proteome</keyword>
<sequence>MMPVARSVDLVKVPTTDGADRSLTPIGLRGSSAHLLFLCRGADAAESLGRVDTRRLRSYSQGKLAMFRGSSVHV</sequence>
<organism evidence="1 2">
    <name type="scientific">Dissostichus eleginoides</name>
    <name type="common">Patagonian toothfish</name>
    <name type="synonym">Dissostichus amissus</name>
    <dbReference type="NCBI Taxonomy" id="100907"/>
    <lineage>
        <taxon>Eukaryota</taxon>
        <taxon>Metazoa</taxon>
        <taxon>Chordata</taxon>
        <taxon>Craniata</taxon>
        <taxon>Vertebrata</taxon>
        <taxon>Euteleostomi</taxon>
        <taxon>Actinopterygii</taxon>
        <taxon>Neopterygii</taxon>
        <taxon>Teleostei</taxon>
        <taxon>Neoteleostei</taxon>
        <taxon>Acanthomorphata</taxon>
        <taxon>Eupercaria</taxon>
        <taxon>Perciformes</taxon>
        <taxon>Notothenioidei</taxon>
        <taxon>Nototheniidae</taxon>
        <taxon>Dissostichus</taxon>
    </lineage>
</organism>
<dbReference type="AlphaFoldDB" id="A0AAD9F8X6"/>
<comment type="caution">
    <text evidence="1">The sequence shown here is derived from an EMBL/GenBank/DDBJ whole genome shotgun (WGS) entry which is preliminary data.</text>
</comment>
<dbReference type="EMBL" id="JASDAP010000013">
    <property type="protein sequence ID" value="KAK1892461.1"/>
    <property type="molecule type" value="Genomic_DNA"/>
</dbReference>
<proteinExistence type="predicted"/>
<dbReference type="Proteomes" id="UP001228049">
    <property type="component" value="Unassembled WGS sequence"/>
</dbReference>
<accession>A0AAD9F8X6</accession>
<evidence type="ECO:0000313" key="1">
    <source>
        <dbReference type="EMBL" id="KAK1892461.1"/>
    </source>
</evidence>
<evidence type="ECO:0000313" key="2">
    <source>
        <dbReference type="Proteomes" id="UP001228049"/>
    </source>
</evidence>